<proteinExistence type="predicted"/>
<reference evidence="1" key="1">
    <citation type="journal article" date="2015" name="Nature">
        <title>Complex archaea that bridge the gap between prokaryotes and eukaryotes.</title>
        <authorList>
            <person name="Spang A."/>
            <person name="Saw J.H."/>
            <person name="Jorgensen S.L."/>
            <person name="Zaremba-Niedzwiedzka K."/>
            <person name="Martijn J."/>
            <person name="Lind A.E."/>
            <person name="van Eijk R."/>
            <person name="Schleper C."/>
            <person name="Guy L."/>
            <person name="Ettema T.J."/>
        </authorList>
    </citation>
    <scope>NUCLEOTIDE SEQUENCE</scope>
</reference>
<dbReference type="EMBL" id="LAZR01027500">
    <property type="protein sequence ID" value="KKL65540.1"/>
    <property type="molecule type" value="Genomic_DNA"/>
</dbReference>
<comment type="caution">
    <text evidence="1">The sequence shown here is derived from an EMBL/GenBank/DDBJ whole genome shotgun (WGS) entry which is preliminary data.</text>
</comment>
<name>A0A0F9G7R1_9ZZZZ</name>
<dbReference type="AlphaFoldDB" id="A0A0F9G7R1"/>
<evidence type="ECO:0000313" key="1">
    <source>
        <dbReference type="EMBL" id="KKL65540.1"/>
    </source>
</evidence>
<protein>
    <submittedName>
        <fullName evidence="1">Uncharacterized protein</fullName>
    </submittedName>
</protein>
<dbReference type="SUPFAM" id="SSF144217">
    <property type="entry name" value="CSL zinc finger"/>
    <property type="match status" value="1"/>
</dbReference>
<dbReference type="InterPro" id="IPR036671">
    <property type="entry name" value="DPH_MB_sf"/>
</dbReference>
<gene>
    <name evidence="1" type="ORF">LCGC14_2153940</name>
</gene>
<organism evidence="1">
    <name type="scientific">marine sediment metagenome</name>
    <dbReference type="NCBI Taxonomy" id="412755"/>
    <lineage>
        <taxon>unclassified sequences</taxon>
        <taxon>metagenomes</taxon>
        <taxon>ecological metagenomes</taxon>
    </lineage>
</organism>
<sequence>MRIKLQETNTANKLSCPCGHRLFFIFEESEEEGNNTLSNVECTACHKMYTLELNRGQE</sequence>
<accession>A0A0F9G7R1</accession>